<gene>
    <name evidence="4" type="ORF">SAMN04488006_0514</name>
</gene>
<feature type="signal peptide" evidence="2">
    <location>
        <begin position="1"/>
        <end position="19"/>
    </location>
</feature>
<dbReference type="PANTHER" id="PTHR47245:SF2">
    <property type="entry name" value="PEPTIDYL-PROLYL CIS-TRANS ISOMERASE HP_0175-RELATED"/>
    <property type="match status" value="1"/>
</dbReference>
<dbReference type="PANTHER" id="PTHR47245">
    <property type="entry name" value="PEPTIDYLPROLYL ISOMERASE"/>
    <property type="match status" value="1"/>
</dbReference>
<dbReference type="STRING" id="593133.SAMN04488006_0514"/>
<reference evidence="5" key="1">
    <citation type="submission" date="2016-10" db="EMBL/GenBank/DDBJ databases">
        <authorList>
            <person name="Varghese N."/>
            <person name="Submissions S."/>
        </authorList>
    </citation>
    <scope>NUCLEOTIDE SEQUENCE [LARGE SCALE GENOMIC DNA]</scope>
    <source>
        <strain evidence="5">DSM 24450</strain>
    </source>
</reference>
<dbReference type="Pfam" id="PF00639">
    <property type="entry name" value="Rotamase"/>
    <property type="match status" value="2"/>
</dbReference>
<feature type="domain" description="PpiC" evidence="3">
    <location>
        <begin position="227"/>
        <end position="324"/>
    </location>
</feature>
<dbReference type="EMBL" id="FOZP01000001">
    <property type="protein sequence ID" value="SFS30984.1"/>
    <property type="molecule type" value="Genomic_DNA"/>
</dbReference>
<dbReference type="Proteomes" id="UP000199312">
    <property type="component" value="Unassembled WGS sequence"/>
</dbReference>
<dbReference type="InterPro" id="IPR050245">
    <property type="entry name" value="PrsA_foldase"/>
</dbReference>
<dbReference type="InterPro" id="IPR000297">
    <property type="entry name" value="PPIase_PpiC"/>
</dbReference>
<keyword evidence="1" id="KW-0697">Rotamase</keyword>
<name>A0A1I6NSW3_9FLAO</name>
<organism evidence="4 5">
    <name type="scientific">Lutibacter maritimus</name>
    <dbReference type="NCBI Taxonomy" id="593133"/>
    <lineage>
        <taxon>Bacteria</taxon>
        <taxon>Pseudomonadati</taxon>
        <taxon>Bacteroidota</taxon>
        <taxon>Flavobacteriia</taxon>
        <taxon>Flavobacteriales</taxon>
        <taxon>Flavobacteriaceae</taxon>
        <taxon>Lutibacter</taxon>
    </lineage>
</organism>
<dbReference type="PROSITE" id="PS01096">
    <property type="entry name" value="PPIC_PPIASE_1"/>
    <property type="match status" value="1"/>
</dbReference>
<evidence type="ECO:0000313" key="4">
    <source>
        <dbReference type="EMBL" id="SFS30984.1"/>
    </source>
</evidence>
<keyword evidence="1 4" id="KW-0413">Isomerase</keyword>
<sequence length="535" mass="62114">MNFRIVTLIVLFIATNIVAQNNQKVLFSINDEPVFTQEFIDVYKKNSALIEDSSKKGIENYLNLYVNYKLKVKQAYELSLDTFPKFKNELNSYKESLIAPYLKDKKVSEHLINEAYERILKEVDVSHILLFLKPDATPKDTLDAYNKLIEARNLVMNGNHFSDVALKYSEDPTVQQNGGRIGYFTGLQMVYPFENKAFTTSIGDVSMPFRTKFGYHILKVHNIRKSKGDVEVAHIMIKNDSSNAKIKIDSIYNQISTKNANFFELATQFSDDKASAIQGGRLNKFGTGQMVESFAVEAFKLENEGEVSKPFQTQFGWHIVKLLKKYPIESFDKLKEKITQQVENDERSNLIGETVIKRLFKEYNVAVNEDALQKLNTDNWKDSPEKFTSNLLTIKDIHIPQSSFISYLKTVKNTDINKAFAGFKEKEVIQYYKQHIETDNEEFALMFKEFKEGLLLFDLIEKKVWNTSKDSLALANYFNQNKVEKYQNKELSNIKGTVISDFQEYLEKQWIKDLYLKYNVVFNKSEKRKLLKLKI</sequence>
<keyword evidence="2" id="KW-0732">Signal</keyword>
<keyword evidence="5" id="KW-1185">Reference proteome</keyword>
<dbReference type="InterPro" id="IPR046357">
    <property type="entry name" value="PPIase_dom_sf"/>
</dbReference>
<dbReference type="RefSeq" id="WP_090222258.1">
    <property type="nucleotide sequence ID" value="NZ_FOZP01000001.1"/>
</dbReference>
<feature type="domain" description="PpiC" evidence="3">
    <location>
        <begin position="120"/>
        <end position="222"/>
    </location>
</feature>
<dbReference type="InterPro" id="IPR023058">
    <property type="entry name" value="PPIase_PpiC_CS"/>
</dbReference>
<evidence type="ECO:0000256" key="2">
    <source>
        <dbReference type="SAM" id="SignalP"/>
    </source>
</evidence>
<accession>A0A1I6NSW3</accession>
<evidence type="ECO:0000259" key="3">
    <source>
        <dbReference type="PROSITE" id="PS50198"/>
    </source>
</evidence>
<dbReference type="Gene3D" id="3.10.50.40">
    <property type="match status" value="2"/>
</dbReference>
<evidence type="ECO:0000256" key="1">
    <source>
        <dbReference type="PROSITE-ProRule" id="PRU00278"/>
    </source>
</evidence>
<evidence type="ECO:0000313" key="5">
    <source>
        <dbReference type="Proteomes" id="UP000199312"/>
    </source>
</evidence>
<dbReference type="SUPFAM" id="SSF54534">
    <property type="entry name" value="FKBP-like"/>
    <property type="match status" value="2"/>
</dbReference>
<dbReference type="AlphaFoldDB" id="A0A1I6NSW3"/>
<dbReference type="PROSITE" id="PS50198">
    <property type="entry name" value="PPIC_PPIASE_2"/>
    <property type="match status" value="2"/>
</dbReference>
<dbReference type="OrthoDB" id="14196at2"/>
<dbReference type="GO" id="GO:0003755">
    <property type="term" value="F:peptidyl-prolyl cis-trans isomerase activity"/>
    <property type="evidence" value="ECO:0007669"/>
    <property type="project" value="UniProtKB-KW"/>
</dbReference>
<feature type="chain" id="PRO_5011688244" evidence="2">
    <location>
        <begin position="20"/>
        <end position="535"/>
    </location>
</feature>
<proteinExistence type="predicted"/>
<protein>
    <submittedName>
        <fullName evidence="4">Peptidyl-prolyl cis-trans isomerase SurA</fullName>
    </submittedName>
</protein>